<sequence>MTKIDKFLNKTADSNCIQSMLGGKEKTTGTHDDCGNYEDTWYDNDNDDKFSPGDTICTNSNPPCNPEITQ</sequence>
<protein>
    <recommendedName>
        <fullName evidence="3">Natural product</fullName>
    </recommendedName>
</protein>
<proteinExistence type="predicted"/>
<evidence type="ECO:0000313" key="2">
    <source>
        <dbReference type="Proteomes" id="UP000619238"/>
    </source>
</evidence>
<evidence type="ECO:0000313" key="1">
    <source>
        <dbReference type="EMBL" id="MBC8757135.1"/>
    </source>
</evidence>
<dbReference type="Proteomes" id="UP000619238">
    <property type="component" value="Unassembled WGS sequence"/>
</dbReference>
<accession>A0ABR7QEZ2</accession>
<keyword evidence="2" id="KW-1185">Reference proteome</keyword>
<comment type="caution">
    <text evidence="1">The sequence shown here is derived from an EMBL/GenBank/DDBJ whole genome shotgun (WGS) entry which is preliminary data.</text>
</comment>
<reference evidence="1 2" key="1">
    <citation type="submission" date="2020-07" db="EMBL/GenBank/DDBJ databases">
        <title>Description of Kordia aestuariivivens sp. nov., isolated from a tidal flat.</title>
        <authorList>
            <person name="Park S."/>
            <person name="Yoon J.-H."/>
        </authorList>
    </citation>
    <scope>NUCLEOTIDE SEQUENCE [LARGE SCALE GENOMIC DNA]</scope>
    <source>
        <strain evidence="1 2">YSTF-M3</strain>
    </source>
</reference>
<evidence type="ECO:0008006" key="3">
    <source>
        <dbReference type="Google" id="ProtNLM"/>
    </source>
</evidence>
<gene>
    <name evidence="1" type="ORF">H2O64_20870</name>
</gene>
<dbReference type="EMBL" id="JACGWS010000017">
    <property type="protein sequence ID" value="MBC8757135.1"/>
    <property type="molecule type" value="Genomic_DNA"/>
</dbReference>
<dbReference type="RefSeq" id="WP_187564179.1">
    <property type="nucleotide sequence ID" value="NZ_JACGWS010000017.1"/>
</dbReference>
<organism evidence="1 2">
    <name type="scientific">Kordia aestuariivivens</name>
    <dbReference type="NCBI Taxonomy" id="2759037"/>
    <lineage>
        <taxon>Bacteria</taxon>
        <taxon>Pseudomonadati</taxon>
        <taxon>Bacteroidota</taxon>
        <taxon>Flavobacteriia</taxon>
        <taxon>Flavobacteriales</taxon>
        <taxon>Flavobacteriaceae</taxon>
        <taxon>Kordia</taxon>
    </lineage>
</organism>
<name>A0ABR7QEZ2_9FLAO</name>